<dbReference type="PANTHER" id="PTHR45972">
    <property type="entry name" value="BTB_2 DOMAIN-CONTAINING PROTEIN"/>
    <property type="match status" value="1"/>
</dbReference>
<feature type="compositionally biased region" description="Polar residues" evidence="3">
    <location>
        <begin position="9"/>
        <end position="37"/>
    </location>
</feature>
<evidence type="ECO:0008006" key="6">
    <source>
        <dbReference type="Google" id="ProtNLM"/>
    </source>
</evidence>
<keyword evidence="5" id="KW-1185">Reference proteome</keyword>
<dbReference type="OrthoDB" id="45365at2759"/>
<dbReference type="Proteomes" id="UP001046870">
    <property type="component" value="Chromosome 8"/>
</dbReference>
<dbReference type="SUPFAM" id="SSF117281">
    <property type="entry name" value="Kelch motif"/>
    <property type="match status" value="1"/>
</dbReference>
<dbReference type="SMART" id="SM00612">
    <property type="entry name" value="Kelch"/>
    <property type="match status" value="3"/>
</dbReference>
<comment type="caution">
    <text evidence="4">The sequence shown here is derived from an EMBL/GenBank/DDBJ whole genome shotgun (WGS) entry which is preliminary data.</text>
</comment>
<dbReference type="EMBL" id="JAFDVH010000008">
    <property type="protein sequence ID" value="KAG7472192.1"/>
    <property type="molecule type" value="Genomic_DNA"/>
</dbReference>
<evidence type="ECO:0000313" key="5">
    <source>
        <dbReference type="Proteomes" id="UP001046870"/>
    </source>
</evidence>
<name>A0A9D3PZW5_MEGAT</name>
<dbReference type="InterPro" id="IPR015915">
    <property type="entry name" value="Kelch-typ_b-propeller"/>
</dbReference>
<sequence>MNHKESEENSSSCTLSAQVQSPPPSNESGQMSPTGQRSLCMLRKFEPSTGVSRELRQDLEHPGTFSSFQSKVEITVEDGDLLLDRPGDTPVEVRGKIYDYYAESSSQSISDNAVYATGVSGPIARRYDDSVPQDSQLIGLSGRLARGGDSCGGSRGAEPLVLRSCASPLIMRDLIPPQDPGFPSEDSHSSITAEPASVDKLELTQNDGRLQMAESTEIPFLRFGASTPGSSKLGSRTPSSEDLCPSSASPVHNPMILSESTAGVNFSQTPAESIDSSELESLLGQLDLGNCLQALSLAREHSHAALEEAALKVMSDNYLLVLRDPRLYGRLKATDRDLIQKQRMRGKQYLMVAAMDPQDWTMAESSTPESAESRTSSGLYCYDDYKDTWCARCSLPKEVVSMGCAMCTMDNYLFAAVGCQGTDHHIEPSRKVFCYNPKTDIWKEICPMNEARPLCKLVALQGYIYAIGGECLYTVERYDPRADRWTFVAPLPNDTFAVAHCATACNGELFVSGGTLRYTLLRYNPKTDTWKQSVITGNKERTTAMVAVRNFLYRFDVNPILGISVYRYHTMARLWYECCSKRLPYCSTFQCTVMDDVIYCINRQFTMRLLADEVSPVFVAEDLKVLSEAKGVLFPFTLVLPDKETIQTSV</sequence>
<evidence type="ECO:0000256" key="2">
    <source>
        <dbReference type="ARBA" id="ARBA00022737"/>
    </source>
</evidence>
<accession>A0A9D3PZW5</accession>
<dbReference type="InterPro" id="IPR006652">
    <property type="entry name" value="Kelch_1"/>
</dbReference>
<reference evidence="4" key="1">
    <citation type="submission" date="2021-01" db="EMBL/GenBank/DDBJ databases">
        <authorList>
            <person name="Zahm M."/>
            <person name="Roques C."/>
            <person name="Cabau C."/>
            <person name="Klopp C."/>
            <person name="Donnadieu C."/>
            <person name="Jouanno E."/>
            <person name="Lampietro C."/>
            <person name="Louis A."/>
            <person name="Herpin A."/>
            <person name="Echchiki A."/>
            <person name="Berthelot C."/>
            <person name="Parey E."/>
            <person name="Roest-Crollius H."/>
            <person name="Braasch I."/>
            <person name="Postlethwait J."/>
            <person name="Bobe J."/>
            <person name="Montfort J."/>
            <person name="Bouchez O."/>
            <person name="Begum T."/>
            <person name="Mejri S."/>
            <person name="Adams A."/>
            <person name="Chen W.-J."/>
            <person name="Guiguen Y."/>
        </authorList>
    </citation>
    <scope>NUCLEOTIDE SEQUENCE</scope>
    <source>
        <strain evidence="4">YG-15Mar2019-1</strain>
        <tissue evidence="4">Brain</tissue>
    </source>
</reference>
<dbReference type="Gene3D" id="2.120.10.80">
    <property type="entry name" value="Kelch-type beta propeller"/>
    <property type="match status" value="1"/>
</dbReference>
<keyword evidence="1" id="KW-0880">Kelch repeat</keyword>
<evidence type="ECO:0000256" key="1">
    <source>
        <dbReference type="ARBA" id="ARBA00022441"/>
    </source>
</evidence>
<dbReference type="Pfam" id="PF01344">
    <property type="entry name" value="Kelch_1"/>
    <property type="match status" value="2"/>
</dbReference>
<proteinExistence type="predicted"/>
<feature type="region of interest" description="Disordered" evidence="3">
    <location>
        <begin position="221"/>
        <end position="249"/>
    </location>
</feature>
<organism evidence="4 5">
    <name type="scientific">Megalops atlanticus</name>
    <name type="common">Tarpon</name>
    <name type="synonym">Clupea gigantea</name>
    <dbReference type="NCBI Taxonomy" id="7932"/>
    <lineage>
        <taxon>Eukaryota</taxon>
        <taxon>Metazoa</taxon>
        <taxon>Chordata</taxon>
        <taxon>Craniata</taxon>
        <taxon>Vertebrata</taxon>
        <taxon>Euteleostomi</taxon>
        <taxon>Actinopterygii</taxon>
        <taxon>Neopterygii</taxon>
        <taxon>Teleostei</taxon>
        <taxon>Elopiformes</taxon>
        <taxon>Megalopidae</taxon>
        <taxon>Megalops</taxon>
    </lineage>
</organism>
<evidence type="ECO:0000313" key="4">
    <source>
        <dbReference type="EMBL" id="KAG7472192.1"/>
    </source>
</evidence>
<dbReference type="InterPro" id="IPR052310">
    <property type="entry name" value="Kelch/BTB_domain_protein"/>
</dbReference>
<evidence type="ECO:0000256" key="3">
    <source>
        <dbReference type="SAM" id="MobiDB-lite"/>
    </source>
</evidence>
<dbReference type="AlphaFoldDB" id="A0A9D3PZW5"/>
<keyword evidence="2" id="KW-0677">Repeat</keyword>
<feature type="region of interest" description="Disordered" evidence="3">
    <location>
        <begin position="1"/>
        <end position="39"/>
    </location>
</feature>
<dbReference type="PANTHER" id="PTHR45972:SF1">
    <property type="entry name" value="KELCH DOMAIN-CONTAINING PROTEIN 7A"/>
    <property type="match status" value="1"/>
</dbReference>
<protein>
    <recommendedName>
        <fullName evidence="6">Kelch domain-containing protein 7A</fullName>
    </recommendedName>
</protein>
<feature type="region of interest" description="Disordered" evidence="3">
    <location>
        <begin position="176"/>
        <end position="199"/>
    </location>
</feature>
<gene>
    <name evidence="4" type="ORF">MATL_G00106270</name>
</gene>
<feature type="compositionally biased region" description="Polar residues" evidence="3">
    <location>
        <begin position="227"/>
        <end position="249"/>
    </location>
</feature>